<comment type="caution">
    <text evidence="1">The sequence shown here is derived from an EMBL/GenBank/DDBJ whole genome shotgun (WGS) entry which is preliminary data.</text>
</comment>
<evidence type="ECO:0000313" key="1">
    <source>
        <dbReference type="EMBL" id="KAJ0021540.1"/>
    </source>
</evidence>
<dbReference type="Proteomes" id="UP001163603">
    <property type="component" value="Chromosome 11"/>
</dbReference>
<dbReference type="EMBL" id="CM047746">
    <property type="protein sequence ID" value="KAJ0021540.1"/>
    <property type="molecule type" value="Genomic_DNA"/>
</dbReference>
<sequence>MKDPLNSRYGTLTPIDLRRYGENPRSPTSPTVEHLMGGEASRWSPHSSPVIRRDHDPEEDHTHHQKKSVLTKVKERAKKLRQSLSGKKKHIEESNTTPSWGVSLEDEEEEKDAEYLGAPMYESELAPEGYKVHARHYPREISVISEKQVLASSVNHSVEQEKEKPATPPTPPKQTSTPTTPNETTPNKTITETVTEKLAPAYATVSDATHAIASKIQGLTVSSPATPEVKKLPALETEKPASPTGQIWDKGVSVKEFIKKKFEPGEDERALSQVITEAMSPKRSPREGGVVEKVKEAVTSFLWKEEPSQSSPSYSASNSSPSIPVSTNAFEVIEEEENHGRVLQAN</sequence>
<proteinExistence type="predicted"/>
<name>A0ACC0XQM4_9ROSI</name>
<keyword evidence="2" id="KW-1185">Reference proteome</keyword>
<reference evidence="2" key="1">
    <citation type="journal article" date="2023" name="G3 (Bethesda)">
        <title>Genome assembly and association tests identify interacting loci associated with vigor, precocity, and sex in interspecific pistachio rootstocks.</title>
        <authorList>
            <person name="Palmer W."/>
            <person name="Jacygrad E."/>
            <person name="Sagayaradj S."/>
            <person name="Cavanaugh K."/>
            <person name="Han R."/>
            <person name="Bertier L."/>
            <person name="Beede B."/>
            <person name="Kafkas S."/>
            <person name="Golino D."/>
            <person name="Preece J."/>
            <person name="Michelmore R."/>
        </authorList>
    </citation>
    <scope>NUCLEOTIDE SEQUENCE [LARGE SCALE GENOMIC DNA]</scope>
</reference>
<gene>
    <name evidence="1" type="ORF">Pint_32775</name>
</gene>
<protein>
    <submittedName>
        <fullName evidence="1">Uncharacterized protein</fullName>
    </submittedName>
</protein>
<evidence type="ECO:0000313" key="2">
    <source>
        <dbReference type="Proteomes" id="UP001163603"/>
    </source>
</evidence>
<accession>A0ACC0XQM4</accession>
<organism evidence="1 2">
    <name type="scientific">Pistacia integerrima</name>
    <dbReference type="NCBI Taxonomy" id="434235"/>
    <lineage>
        <taxon>Eukaryota</taxon>
        <taxon>Viridiplantae</taxon>
        <taxon>Streptophyta</taxon>
        <taxon>Embryophyta</taxon>
        <taxon>Tracheophyta</taxon>
        <taxon>Spermatophyta</taxon>
        <taxon>Magnoliopsida</taxon>
        <taxon>eudicotyledons</taxon>
        <taxon>Gunneridae</taxon>
        <taxon>Pentapetalae</taxon>
        <taxon>rosids</taxon>
        <taxon>malvids</taxon>
        <taxon>Sapindales</taxon>
        <taxon>Anacardiaceae</taxon>
        <taxon>Pistacia</taxon>
    </lineage>
</organism>